<evidence type="ECO:0000313" key="6">
    <source>
        <dbReference type="EMBL" id="CAB5002858.1"/>
    </source>
</evidence>
<sequence length="294" mass="32006">MTSLLNPTSVAALGEQVAAVRGAIASALDTRIGGPDARKRWDDMLAAPGERLIAEDSPVRVVHGDIAMLVGGLRAILFQSLQPRAMAGVAQHSNYRTDPWGRLQRTADFLGAVTFAPIEQALQSIEVVRSVHLRVHGTTSRGEPYSASEPHLLRWVHIAEIDSFLASHRVYGATKLTPAEEDRYVADVAVVAERLGADRVPTSMSELRAALREFSPEMRSSKEAREATRYLAFPPGLSAAERVGYGPIFTGAASLLSVRNRIMLRLPVFPVTERLVVRPVTSVALSLGRWSRPT</sequence>
<dbReference type="EMBL" id="CAFAAJ010000251">
    <property type="protein sequence ID" value="CAB4826108.1"/>
    <property type="molecule type" value="Genomic_DNA"/>
</dbReference>
<dbReference type="AlphaFoldDB" id="A0A6J6S5B5"/>
<dbReference type="PANTHER" id="PTHR36151">
    <property type="entry name" value="BLR2777 PROTEIN"/>
    <property type="match status" value="1"/>
</dbReference>
<evidence type="ECO:0000313" key="7">
    <source>
        <dbReference type="EMBL" id="CAB5061533.1"/>
    </source>
</evidence>
<evidence type="ECO:0000313" key="5">
    <source>
        <dbReference type="EMBL" id="CAB4885996.1"/>
    </source>
</evidence>
<evidence type="ECO:0000259" key="1">
    <source>
        <dbReference type="Pfam" id="PF09995"/>
    </source>
</evidence>
<dbReference type="EMBL" id="CAFBQP010000035">
    <property type="protein sequence ID" value="CAB5061533.1"/>
    <property type="molecule type" value="Genomic_DNA"/>
</dbReference>
<feature type="domain" description="ER-bound oxygenase mpaB/mpaB'/Rubber oxygenase catalytic" evidence="1">
    <location>
        <begin position="62"/>
        <end position="278"/>
    </location>
</feature>
<organism evidence="2">
    <name type="scientific">freshwater metagenome</name>
    <dbReference type="NCBI Taxonomy" id="449393"/>
    <lineage>
        <taxon>unclassified sequences</taxon>
        <taxon>metagenomes</taxon>
        <taxon>ecological metagenomes</taxon>
    </lineage>
</organism>
<dbReference type="InterPro" id="IPR018713">
    <property type="entry name" value="MPAB/Lcp_cat_dom"/>
</dbReference>
<dbReference type="GO" id="GO:0016491">
    <property type="term" value="F:oxidoreductase activity"/>
    <property type="evidence" value="ECO:0007669"/>
    <property type="project" value="InterPro"/>
</dbReference>
<evidence type="ECO:0000313" key="2">
    <source>
        <dbReference type="EMBL" id="CAB4730064.1"/>
    </source>
</evidence>
<dbReference type="Pfam" id="PF09995">
    <property type="entry name" value="MPAB_Lcp_cat"/>
    <property type="match status" value="1"/>
</dbReference>
<proteinExistence type="predicted"/>
<evidence type="ECO:0000313" key="3">
    <source>
        <dbReference type="EMBL" id="CAB4760824.1"/>
    </source>
</evidence>
<dbReference type="EMBL" id="CAFBON010000225">
    <property type="protein sequence ID" value="CAB5002858.1"/>
    <property type="molecule type" value="Genomic_DNA"/>
</dbReference>
<protein>
    <submittedName>
        <fullName evidence="2">Unannotated protein</fullName>
    </submittedName>
</protein>
<name>A0A6J6S5B5_9ZZZZ</name>
<dbReference type="EMBL" id="CAFBLR010000268">
    <property type="protein sequence ID" value="CAB4885996.1"/>
    <property type="molecule type" value="Genomic_DNA"/>
</dbReference>
<accession>A0A6J6S5B5</accession>
<dbReference type="PANTHER" id="PTHR36151:SF3">
    <property type="entry name" value="ER-BOUND OXYGENASE MPAB_MPAB'_RUBBER OXYGENASE CATALYTIC DOMAIN-CONTAINING PROTEIN"/>
    <property type="match status" value="1"/>
</dbReference>
<evidence type="ECO:0000313" key="4">
    <source>
        <dbReference type="EMBL" id="CAB4826108.1"/>
    </source>
</evidence>
<gene>
    <name evidence="2" type="ORF">UFOPK2602_02283</name>
    <name evidence="3" type="ORF">UFOPK2806_01646</name>
    <name evidence="4" type="ORF">UFOPK3001_02480</name>
    <name evidence="5" type="ORF">UFOPK3417_01949</name>
    <name evidence="6" type="ORF">UFOPK3954_01841</name>
    <name evidence="7" type="ORF">UFOPK4306_01067</name>
</gene>
<dbReference type="EMBL" id="CAEZXX010000229">
    <property type="protein sequence ID" value="CAB4730064.1"/>
    <property type="molecule type" value="Genomic_DNA"/>
</dbReference>
<reference evidence="2" key="1">
    <citation type="submission" date="2020-05" db="EMBL/GenBank/DDBJ databases">
        <authorList>
            <person name="Chiriac C."/>
            <person name="Salcher M."/>
            <person name="Ghai R."/>
            <person name="Kavagutti S V."/>
        </authorList>
    </citation>
    <scope>NUCLEOTIDE SEQUENCE</scope>
</reference>
<dbReference type="EMBL" id="CAEZYY010000023">
    <property type="protein sequence ID" value="CAB4760824.1"/>
    <property type="molecule type" value="Genomic_DNA"/>
</dbReference>